<evidence type="ECO:0000313" key="2">
    <source>
        <dbReference type="Proteomes" id="UP000059680"/>
    </source>
</evidence>
<evidence type="ECO:0000313" key="1">
    <source>
        <dbReference type="EMBL" id="BAT16461.1"/>
    </source>
</evidence>
<gene>
    <name evidence="1" type="ordered locus">Os12g0235300</name>
    <name evidence="1" type="ORF">OSNPB_120235300</name>
</gene>
<dbReference type="AlphaFoldDB" id="A0A0P0Y8D5"/>
<accession>A0A0P0Y8D5</accession>
<sequence>SLIHVMDSKSKWILWQESSHKLLGRCLLE</sequence>
<proteinExistence type="predicted"/>
<reference evidence="1 2" key="3">
    <citation type="journal article" date="2013" name="Rice">
        <title>Improvement of the Oryza sativa Nipponbare reference genome using next generation sequence and optical map data.</title>
        <authorList>
            <person name="Kawahara Y."/>
            <person name="de la Bastide M."/>
            <person name="Hamilton J.P."/>
            <person name="Kanamori H."/>
            <person name="McCombie W.R."/>
            <person name="Ouyang S."/>
            <person name="Schwartz D.C."/>
            <person name="Tanaka T."/>
            <person name="Wu J."/>
            <person name="Zhou S."/>
            <person name="Childs K.L."/>
            <person name="Davidson R.M."/>
            <person name="Lin H."/>
            <person name="Quesada-Ocampo L."/>
            <person name="Vaillancourt B."/>
            <person name="Sakai H."/>
            <person name="Lee S.S."/>
            <person name="Kim J."/>
            <person name="Numa H."/>
            <person name="Itoh T."/>
            <person name="Buell C.R."/>
            <person name="Matsumoto T."/>
        </authorList>
    </citation>
    <scope>NUCLEOTIDE SEQUENCE [LARGE SCALE GENOMIC DNA]</scope>
    <source>
        <strain evidence="2">cv. Nipponbare</strain>
    </source>
</reference>
<dbReference type="Gramene" id="Os12t0235300-01">
    <property type="protein sequence ID" value="Os12t0235300-01"/>
    <property type="gene ID" value="Os12g0235300"/>
</dbReference>
<dbReference type="PaxDb" id="39947-A0A0P0Y8D5"/>
<reference evidence="2" key="1">
    <citation type="journal article" date="2005" name="Nature">
        <title>The map-based sequence of the rice genome.</title>
        <authorList>
            <consortium name="International rice genome sequencing project (IRGSP)"/>
            <person name="Matsumoto T."/>
            <person name="Wu J."/>
            <person name="Kanamori H."/>
            <person name="Katayose Y."/>
            <person name="Fujisawa M."/>
            <person name="Namiki N."/>
            <person name="Mizuno H."/>
            <person name="Yamamoto K."/>
            <person name="Antonio B.A."/>
            <person name="Baba T."/>
            <person name="Sakata K."/>
            <person name="Nagamura Y."/>
            <person name="Aoki H."/>
            <person name="Arikawa K."/>
            <person name="Arita K."/>
            <person name="Bito T."/>
            <person name="Chiden Y."/>
            <person name="Fujitsuka N."/>
            <person name="Fukunaka R."/>
            <person name="Hamada M."/>
            <person name="Harada C."/>
            <person name="Hayashi A."/>
            <person name="Hijishita S."/>
            <person name="Honda M."/>
            <person name="Hosokawa S."/>
            <person name="Ichikawa Y."/>
            <person name="Idonuma A."/>
            <person name="Iijima M."/>
            <person name="Ikeda M."/>
            <person name="Ikeno M."/>
            <person name="Ito K."/>
            <person name="Ito S."/>
            <person name="Ito T."/>
            <person name="Ito Y."/>
            <person name="Ito Y."/>
            <person name="Iwabuchi A."/>
            <person name="Kamiya K."/>
            <person name="Karasawa W."/>
            <person name="Kurita K."/>
            <person name="Katagiri S."/>
            <person name="Kikuta A."/>
            <person name="Kobayashi H."/>
            <person name="Kobayashi N."/>
            <person name="Machita K."/>
            <person name="Maehara T."/>
            <person name="Masukawa M."/>
            <person name="Mizubayashi T."/>
            <person name="Mukai Y."/>
            <person name="Nagasaki H."/>
            <person name="Nagata Y."/>
            <person name="Naito S."/>
            <person name="Nakashima M."/>
            <person name="Nakama Y."/>
            <person name="Nakamichi Y."/>
            <person name="Nakamura M."/>
            <person name="Meguro A."/>
            <person name="Negishi M."/>
            <person name="Ohta I."/>
            <person name="Ohta T."/>
            <person name="Okamoto M."/>
            <person name="Ono N."/>
            <person name="Saji S."/>
            <person name="Sakaguchi M."/>
            <person name="Sakai K."/>
            <person name="Shibata M."/>
            <person name="Shimokawa T."/>
            <person name="Song J."/>
            <person name="Takazaki Y."/>
            <person name="Terasawa K."/>
            <person name="Tsugane M."/>
            <person name="Tsuji K."/>
            <person name="Ueda S."/>
            <person name="Waki K."/>
            <person name="Yamagata H."/>
            <person name="Yamamoto M."/>
            <person name="Yamamoto S."/>
            <person name="Yamane H."/>
            <person name="Yoshiki S."/>
            <person name="Yoshihara R."/>
            <person name="Yukawa K."/>
            <person name="Zhong H."/>
            <person name="Yano M."/>
            <person name="Yuan Q."/>
            <person name="Ouyang S."/>
            <person name="Liu J."/>
            <person name="Jones K.M."/>
            <person name="Gansberger K."/>
            <person name="Moffat K."/>
            <person name="Hill J."/>
            <person name="Bera J."/>
            <person name="Fadrosh D."/>
            <person name="Jin S."/>
            <person name="Johri S."/>
            <person name="Kim M."/>
            <person name="Overton L."/>
            <person name="Reardon M."/>
            <person name="Tsitrin T."/>
            <person name="Vuong H."/>
            <person name="Weaver B."/>
            <person name="Ciecko A."/>
            <person name="Tallon L."/>
            <person name="Jackson J."/>
            <person name="Pai G."/>
            <person name="Aken S.V."/>
            <person name="Utterback T."/>
            <person name="Reidmuller S."/>
            <person name="Feldblyum T."/>
            <person name="Hsiao J."/>
            <person name="Zismann V."/>
            <person name="Iobst S."/>
            <person name="de Vazeille A.R."/>
            <person name="Buell C.R."/>
            <person name="Ying K."/>
            <person name="Li Y."/>
            <person name="Lu T."/>
            <person name="Huang Y."/>
            <person name="Zhao Q."/>
            <person name="Feng Q."/>
            <person name="Zhang L."/>
            <person name="Zhu J."/>
            <person name="Weng Q."/>
            <person name="Mu J."/>
            <person name="Lu Y."/>
            <person name="Fan D."/>
            <person name="Liu Y."/>
            <person name="Guan J."/>
            <person name="Zhang Y."/>
            <person name="Yu S."/>
            <person name="Liu X."/>
            <person name="Zhang Y."/>
            <person name="Hong G."/>
            <person name="Han B."/>
            <person name="Choisne N."/>
            <person name="Demange N."/>
            <person name="Orjeda G."/>
            <person name="Samain S."/>
            <person name="Cattolico L."/>
            <person name="Pelletier E."/>
            <person name="Couloux A."/>
            <person name="Segurens B."/>
            <person name="Wincker P."/>
            <person name="D'Hont A."/>
            <person name="Scarpelli C."/>
            <person name="Weissenbach J."/>
            <person name="Salanoubat M."/>
            <person name="Quetier F."/>
            <person name="Yu Y."/>
            <person name="Kim H.R."/>
            <person name="Rambo T."/>
            <person name="Currie J."/>
            <person name="Collura K."/>
            <person name="Luo M."/>
            <person name="Yang T."/>
            <person name="Ammiraju J.S.S."/>
            <person name="Engler F."/>
            <person name="Soderlund C."/>
            <person name="Wing R.A."/>
            <person name="Palmer L.E."/>
            <person name="de la Bastide M."/>
            <person name="Spiegel L."/>
            <person name="Nascimento L."/>
            <person name="Zutavern T."/>
            <person name="O'Shaughnessy A."/>
            <person name="Dike S."/>
            <person name="Dedhia N."/>
            <person name="Preston R."/>
            <person name="Balija V."/>
            <person name="McCombie W.R."/>
            <person name="Chow T."/>
            <person name="Chen H."/>
            <person name="Chung M."/>
            <person name="Chen C."/>
            <person name="Shaw J."/>
            <person name="Wu H."/>
            <person name="Hsiao K."/>
            <person name="Chao Y."/>
            <person name="Chu M."/>
            <person name="Cheng C."/>
            <person name="Hour A."/>
            <person name="Lee P."/>
            <person name="Lin S."/>
            <person name="Lin Y."/>
            <person name="Liou J."/>
            <person name="Liu S."/>
            <person name="Hsing Y."/>
            <person name="Raghuvanshi S."/>
            <person name="Mohanty A."/>
            <person name="Bharti A.K."/>
            <person name="Gaur A."/>
            <person name="Gupta V."/>
            <person name="Kumar D."/>
            <person name="Ravi V."/>
            <person name="Vij S."/>
            <person name="Kapur A."/>
            <person name="Khurana P."/>
            <person name="Khurana P."/>
            <person name="Khurana J.P."/>
            <person name="Tyagi A.K."/>
            <person name="Gaikwad K."/>
            <person name="Singh A."/>
            <person name="Dalal V."/>
            <person name="Srivastava S."/>
            <person name="Dixit A."/>
            <person name="Pal A.K."/>
            <person name="Ghazi I.A."/>
            <person name="Yadav M."/>
            <person name="Pandit A."/>
            <person name="Bhargava A."/>
            <person name="Sureshbabu K."/>
            <person name="Batra K."/>
            <person name="Sharma T.R."/>
            <person name="Mohapatra T."/>
            <person name="Singh N.K."/>
            <person name="Messing J."/>
            <person name="Nelson A.B."/>
            <person name="Fuks G."/>
            <person name="Kavchok S."/>
            <person name="Keizer G."/>
            <person name="Linton E."/>
            <person name="Llaca V."/>
            <person name="Song R."/>
            <person name="Tanyolac B."/>
            <person name="Young S."/>
            <person name="Ho-Il K."/>
            <person name="Hahn J.H."/>
            <person name="Sangsakoo G."/>
            <person name="Vanavichit A."/>
            <person name="de Mattos Luiz.A.T."/>
            <person name="Zimmer P.D."/>
            <person name="Malone G."/>
            <person name="Dellagostin O."/>
            <person name="de Oliveira A.C."/>
            <person name="Bevan M."/>
            <person name="Bancroft I."/>
            <person name="Minx P."/>
            <person name="Cordum H."/>
            <person name="Wilson R."/>
            <person name="Cheng Z."/>
            <person name="Jin W."/>
            <person name="Jiang J."/>
            <person name="Leong S.A."/>
            <person name="Iwama H."/>
            <person name="Gojobori T."/>
            <person name="Itoh T."/>
            <person name="Niimura Y."/>
            <person name="Fujii Y."/>
            <person name="Habara T."/>
            <person name="Sakai H."/>
            <person name="Sato Y."/>
            <person name="Wilson G."/>
            <person name="Kumar K."/>
            <person name="McCouch S."/>
            <person name="Juretic N."/>
            <person name="Hoen D."/>
            <person name="Wright S."/>
            <person name="Bruskiewich R."/>
            <person name="Bureau T."/>
            <person name="Miyao A."/>
            <person name="Hirochika H."/>
            <person name="Nishikawa T."/>
            <person name="Kadowaki K."/>
            <person name="Sugiura M."/>
            <person name="Burr B."/>
            <person name="Sasaki T."/>
        </authorList>
    </citation>
    <scope>NUCLEOTIDE SEQUENCE [LARGE SCALE GENOMIC DNA]</scope>
    <source>
        <strain evidence="2">cv. Nipponbare</strain>
    </source>
</reference>
<dbReference type="Proteomes" id="UP000059680">
    <property type="component" value="Chromosome 12"/>
</dbReference>
<feature type="non-terminal residue" evidence="1">
    <location>
        <position position="1"/>
    </location>
</feature>
<dbReference type="EMBL" id="AP014968">
    <property type="protein sequence ID" value="BAT16461.1"/>
    <property type="molecule type" value="Genomic_DNA"/>
</dbReference>
<reference evidence="1 2" key="2">
    <citation type="journal article" date="2013" name="Plant Cell Physiol.">
        <title>Rice Annotation Project Database (RAP-DB): an integrative and interactive database for rice genomics.</title>
        <authorList>
            <person name="Sakai H."/>
            <person name="Lee S.S."/>
            <person name="Tanaka T."/>
            <person name="Numa H."/>
            <person name="Kim J."/>
            <person name="Kawahara Y."/>
            <person name="Wakimoto H."/>
            <person name="Yang C.C."/>
            <person name="Iwamoto M."/>
            <person name="Abe T."/>
            <person name="Yamada Y."/>
            <person name="Muto A."/>
            <person name="Inokuchi H."/>
            <person name="Ikemura T."/>
            <person name="Matsumoto T."/>
            <person name="Sasaki T."/>
            <person name="Itoh T."/>
        </authorList>
    </citation>
    <scope>NUCLEOTIDE SEQUENCE [LARGE SCALE GENOMIC DNA]</scope>
    <source>
        <strain evidence="2">cv. Nipponbare</strain>
    </source>
</reference>
<dbReference type="InParanoid" id="A0A0P0Y8D5"/>
<name>A0A0P0Y8D5_ORYSJ</name>
<protein>
    <submittedName>
        <fullName evidence="1">Os12g0235300 protein</fullName>
    </submittedName>
</protein>
<keyword evidence="2" id="KW-1185">Reference proteome</keyword>
<organism evidence="1 2">
    <name type="scientific">Oryza sativa subsp. japonica</name>
    <name type="common">Rice</name>
    <dbReference type="NCBI Taxonomy" id="39947"/>
    <lineage>
        <taxon>Eukaryota</taxon>
        <taxon>Viridiplantae</taxon>
        <taxon>Streptophyta</taxon>
        <taxon>Embryophyta</taxon>
        <taxon>Tracheophyta</taxon>
        <taxon>Spermatophyta</taxon>
        <taxon>Magnoliopsida</taxon>
        <taxon>Liliopsida</taxon>
        <taxon>Poales</taxon>
        <taxon>Poaceae</taxon>
        <taxon>BOP clade</taxon>
        <taxon>Oryzoideae</taxon>
        <taxon>Oryzeae</taxon>
        <taxon>Oryzinae</taxon>
        <taxon>Oryza</taxon>
        <taxon>Oryza sativa</taxon>
    </lineage>
</organism>